<keyword evidence="4" id="KW-1185">Reference proteome</keyword>
<dbReference type="Proteomes" id="UP000196355">
    <property type="component" value="Unassembled WGS sequence"/>
</dbReference>
<dbReference type="InterPro" id="IPR040511">
    <property type="entry name" value="AGS_C"/>
</dbReference>
<dbReference type="EMBL" id="MVAG01000147">
    <property type="protein sequence ID" value="OVE54784.1"/>
    <property type="molecule type" value="Genomic_DNA"/>
</dbReference>
<dbReference type="GO" id="GO:0016779">
    <property type="term" value="F:nucleotidyltransferase activity"/>
    <property type="evidence" value="ECO:0007669"/>
    <property type="project" value="InterPro"/>
</dbReference>
<reference evidence="4" key="1">
    <citation type="submission" date="2017-02" db="EMBL/GenBank/DDBJ databases">
        <authorList>
            <person name="Tetz G."/>
            <person name="Tetz V."/>
        </authorList>
    </citation>
    <scope>NUCLEOTIDE SEQUENCE [LARGE SCALE GENOMIC DNA]</scope>
    <source>
        <strain evidence="4">VT16-26</strain>
    </source>
</reference>
<proteinExistence type="predicted"/>
<sequence length="517" mass="59786">MPMFNTTTPSISYLLENVGIALDITEAQYKEVVNRYTAVSNHLSQEGSALSRYMPDIKPQGSFLLGTMIRPLIEDDELDVDVVCRLKGKNSWWTQYDLKYAVKDQLITNADYERMLDEEGNRCWTLVYHEVAKFHMDILPAVVNVGVVNLMEKSFNSLRPDQIEELAIRITDKRWKNYKTETNSSNWMKSNPFGYAAWFKERANTSFYKSVVLNEAVEPLPEYQTDKETLVRVVQILKRHRDIMFGSNETRPISCIITTLAAYAYNKETDLIQALTNVLENFLNTQYIYKKYSAEHGKEIWWISNPVNPKENFADRWLEDPEREKSFFNWYEKAKADFAQIRTMDLTTAYRYLKELLGTRAVNEAIRKVGYSNLINESYQPVNYSPALLSVSHRQRPSWLQQLQFNVEVHGHYKNHYGKHVTITNRSQIPKNCNIYFVASTNVPKPFDVYWQVVNTGDEAARAGSLRGGIFHSQTAGKGGLNQKEYSSYSGLHWVECFIVKNGVCVARSAEFFVNID</sequence>
<comment type="caution">
    <text evidence="3">The sequence shown here is derived from an EMBL/GenBank/DDBJ whole genome shotgun (WGS) entry which is preliminary data.</text>
</comment>
<evidence type="ECO:0000256" key="1">
    <source>
        <dbReference type="ARBA" id="ARBA00023118"/>
    </source>
</evidence>
<gene>
    <name evidence="3" type="ORF">B0E34_18380</name>
</gene>
<organism evidence="3 4">
    <name type="scientific">Chryseobacterium mucoviscidosis</name>
    <dbReference type="NCBI Taxonomy" id="1945581"/>
    <lineage>
        <taxon>Bacteria</taxon>
        <taxon>Pseudomonadati</taxon>
        <taxon>Bacteroidota</taxon>
        <taxon>Flavobacteriia</taxon>
        <taxon>Flavobacteriales</taxon>
        <taxon>Weeksellaceae</taxon>
        <taxon>Chryseobacterium group</taxon>
        <taxon>Chryseobacterium</taxon>
    </lineage>
</organism>
<dbReference type="AlphaFoldDB" id="A0A202BTJ7"/>
<accession>A0A202BTJ7</accession>
<keyword evidence="1" id="KW-0051">Antiviral defense</keyword>
<dbReference type="CDD" id="cd05400">
    <property type="entry name" value="NT_2-5OAS_ClassI-CCAase"/>
    <property type="match status" value="1"/>
</dbReference>
<dbReference type="GO" id="GO:0051607">
    <property type="term" value="P:defense response to virus"/>
    <property type="evidence" value="ECO:0007669"/>
    <property type="project" value="UniProtKB-KW"/>
</dbReference>
<evidence type="ECO:0000313" key="3">
    <source>
        <dbReference type="EMBL" id="OVE54784.1"/>
    </source>
</evidence>
<dbReference type="Pfam" id="PF18134">
    <property type="entry name" value="AGS_C"/>
    <property type="match status" value="1"/>
</dbReference>
<evidence type="ECO:0000313" key="4">
    <source>
        <dbReference type="Proteomes" id="UP000196355"/>
    </source>
</evidence>
<dbReference type="InterPro" id="IPR006116">
    <property type="entry name" value="NT_2-5OAS_ClassI-CCAase"/>
</dbReference>
<protein>
    <recommendedName>
        <fullName evidence="2">Adenylyl/Guanylyl and SMODS C-terminal sensor domain-containing protein</fullName>
    </recommendedName>
</protein>
<evidence type="ECO:0000259" key="2">
    <source>
        <dbReference type="Pfam" id="PF18134"/>
    </source>
</evidence>
<feature type="domain" description="Adenylyl/Guanylyl and SMODS C-terminal sensor" evidence="2">
    <location>
        <begin position="391"/>
        <end position="516"/>
    </location>
</feature>
<dbReference type="Pfam" id="PF18144">
    <property type="entry name" value="SMODS"/>
    <property type="match status" value="1"/>
</dbReference>
<name>A0A202BTJ7_9FLAO</name>